<dbReference type="RefSeq" id="WP_064318380.1">
    <property type="nucleotide sequence ID" value="NZ_JACI01000002.1"/>
</dbReference>
<dbReference type="PATRIC" id="fig|1261658.3.peg.933"/>
<reference evidence="2 3" key="1">
    <citation type="submission" date="2014-01" db="EMBL/GenBank/DDBJ databases">
        <authorList>
            <person name="Zuccon D."/>
        </authorList>
    </citation>
    <scope>NUCLEOTIDE SEQUENCE [LARGE SCALE GENOMIC DNA]</scope>
    <source>
        <strain evidence="2 3">Y31</strain>
    </source>
</reference>
<feature type="transmembrane region" description="Helical" evidence="1">
    <location>
        <begin position="44"/>
        <end position="63"/>
    </location>
</feature>
<keyword evidence="1" id="KW-0472">Membrane</keyword>
<feature type="transmembrane region" description="Helical" evidence="1">
    <location>
        <begin position="5"/>
        <end position="24"/>
    </location>
</feature>
<name>A0A179CY96_BIBTR</name>
<keyword evidence="1" id="KW-0812">Transmembrane</keyword>
<proteinExistence type="predicted"/>
<evidence type="ECO:0000313" key="3">
    <source>
        <dbReference type="Proteomes" id="UP000078358"/>
    </source>
</evidence>
<dbReference type="Proteomes" id="UP000078358">
    <property type="component" value="Unassembled WGS sequence"/>
</dbReference>
<sequence>MLQKYIGRVTLCLIISFFITFSNLEKSLEMFIQNNLTSNSDGVVILKYFIINTSILLLSDLVLKFTSEKKDTIAHWKTQCKEMEITYSSLRNKTKQIIHFFVGMIEKSKAIDFSVEFQNEISNHLDSLSEHFDDTDINILKERCEAINVLRRNFRDYYPSEINKTNI</sequence>
<accession>A0A179CY96</accession>
<comment type="caution">
    <text evidence="2">The sequence shown here is derived from an EMBL/GenBank/DDBJ whole genome shotgun (WGS) entry which is preliminary data.</text>
</comment>
<gene>
    <name evidence="2" type="ORF">F480_04710</name>
</gene>
<keyword evidence="1" id="KW-1133">Transmembrane helix</keyword>
<protein>
    <submittedName>
        <fullName evidence="2">Uncharacterized protein</fullName>
    </submittedName>
</protein>
<evidence type="ECO:0000256" key="1">
    <source>
        <dbReference type="SAM" id="Phobius"/>
    </source>
</evidence>
<dbReference type="EMBL" id="JACI01000002">
    <property type="protein sequence ID" value="OAQ14883.1"/>
    <property type="molecule type" value="Genomic_DNA"/>
</dbReference>
<organism evidence="2 3">
    <name type="scientific">Bibersteinia trehalosi Y31</name>
    <dbReference type="NCBI Taxonomy" id="1261658"/>
    <lineage>
        <taxon>Bacteria</taxon>
        <taxon>Pseudomonadati</taxon>
        <taxon>Pseudomonadota</taxon>
        <taxon>Gammaproteobacteria</taxon>
        <taxon>Pasteurellales</taxon>
        <taxon>Pasteurellaceae</taxon>
        <taxon>Bibersteinia</taxon>
    </lineage>
</organism>
<dbReference type="AlphaFoldDB" id="A0A179CY96"/>
<evidence type="ECO:0000313" key="2">
    <source>
        <dbReference type="EMBL" id="OAQ14883.1"/>
    </source>
</evidence>